<evidence type="ECO:0000313" key="2">
    <source>
        <dbReference type="EMBL" id="MDY7260086.1"/>
    </source>
</evidence>
<dbReference type="Gene3D" id="2.60.40.2620">
    <property type="entry name" value="Fimbrillin-like"/>
    <property type="match status" value="1"/>
</dbReference>
<dbReference type="Gene3D" id="2.60.40.3570">
    <property type="match status" value="1"/>
</dbReference>
<dbReference type="EMBL" id="JARZAK010000018">
    <property type="protein sequence ID" value="MDY7260086.1"/>
    <property type="molecule type" value="Genomic_DNA"/>
</dbReference>
<sequence length="522" mass="57453">MKVYNYISMLLLGVVSLASCSQDDGIEGENMGTLQGFQISVSEDGFQTVNAPGTRATENNYTTKFSEGDMIGIFAVKGENIVEDINNRQFTYQDGEWVLTDGEDAIEYKGSEFSKMNFYAYYPYDSKVTFEPANDDPFATYVSNWKVGVDQSGDNYTKYDLMTSTGTVQGDRLKGSIAFTMQHRMAMAVIQMPEKVYTFTNTDVTLEDYKLPVTVGSFTIDNVEASPYYQASTDTYRFLVKPNTAFSIKGTYTGAQEMDYAANGTLESGTAKKYVIEDTNKSSHLLAVGDYYCADGSIVSKDVETAPDNVIGIVYHVGNPQPSITTPATYTETNDALRRDYPSCTHGLVLAITYPSVGGTQTAAFSTNRDVFFGGWYSTDEDWSDKFVACTTYNTSIAAYLGYNNTVLMTMSPNTFVCDKAVSYVEAYRGAVFVPASASSWYLPSLYELDELVNVISTVQESIKNAGGEALAVGSRHWSSNERTGNTTVIYQHLLQATGAYLVDKYRNQGGAAGYFPMMLAF</sequence>
<comment type="caution">
    <text evidence="2">The sequence shown here is derived from an EMBL/GenBank/DDBJ whole genome shotgun (WGS) entry which is preliminary data.</text>
</comment>
<dbReference type="InterPro" id="IPR025049">
    <property type="entry name" value="Mfa-like_1"/>
</dbReference>
<organism evidence="2 3">
    <name type="scientific">Bacteroides vicugnae</name>
    <dbReference type="NCBI Taxonomy" id="3037989"/>
    <lineage>
        <taxon>Bacteria</taxon>
        <taxon>Pseudomonadati</taxon>
        <taxon>Bacteroidota</taxon>
        <taxon>Bacteroidia</taxon>
        <taxon>Bacteroidales</taxon>
        <taxon>Bacteroidaceae</taxon>
        <taxon>Bacteroides</taxon>
    </lineage>
</organism>
<evidence type="ECO:0000256" key="1">
    <source>
        <dbReference type="SAM" id="SignalP"/>
    </source>
</evidence>
<dbReference type="InterPro" id="IPR042278">
    <property type="entry name" value="Mfa-like_1_N"/>
</dbReference>
<evidence type="ECO:0000313" key="3">
    <source>
        <dbReference type="Proteomes" id="UP001292913"/>
    </source>
</evidence>
<feature type="chain" id="PRO_5045647522" evidence="1">
    <location>
        <begin position="22"/>
        <end position="522"/>
    </location>
</feature>
<dbReference type="CDD" id="cd13120">
    <property type="entry name" value="BF2867_like_N"/>
    <property type="match status" value="1"/>
</dbReference>
<keyword evidence="1" id="KW-0732">Signal</keyword>
<dbReference type="Proteomes" id="UP001292913">
    <property type="component" value="Unassembled WGS sequence"/>
</dbReference>
<gene>
    <name evidence="2" type="ORF">QHG74_20450</name>
</gene>
<reference evidence="2 3" key="1">
    <citation type="submission" date="2023-04" db="EMBL/GenBank/DDBJ databases">
        <title>Bacteroides pacosi sp. nov., isolated from the fecal material of an alpaca.</title>
        <authorList>
            <person name="Miller S."/>
            <person name="Hendry M."/>
            <person name="King J."/>
            <person name="Sankaranarayanan K."/>
            <person name="Lawson P.A."/>
        </authorList>
    </citation>
    <scope>NUCLEOTIDE SEQUENCE [LARGE SCALE GENOMIC DNA]</scope>
    <source>
        <strain evidence="2 3">A2-P53</strain>
    </source>
</reference>
<dbReference type="Pfam" id="PF13149">
    <property type="entry name" value="Mfa_like_1"/>
    <property type="match status" value="1"/>
</dbReference>
<feature type="signal peptide" evidence="1">
    <location>
        <begin position="1"/>
        <end position="21"/>
    </location>
</feature>
<name>A0ABU5HV71_9BACE</name>
<protein>
    <submittedName>
        <fullName evidence="2">Fimbrillin family protein</fullName>
    </submittedName>
</protein>
<keyword evidence="3" id="KW-1185">Reference proteome</keyword>
<dbReference type="RefSeq" id="WP_195648506.1">
    <property type="nucleotide sequence ID" value="NZ_JARZAK010000018.1"/>
</dbReference>
<accession>A0ABU5HV71</accession>
<proteinExistence type="predicted"/>
<dbReference type="PROSITE" id="PS51257">
    <property type="entry name" value="PROKAR_LIPOPROTEIN"/>
    <property type="match status" value="1"/>
</dbReference>